<dbReference type="FunFam" id="3.30.70.270:FF:000001">
    <property type="entry name" value="Diguanylate cyclase domain protein"/>
    <property type="match status" value="1"/>
</dbReference>
<comment type="cofactor">
    <cofactor evidence="1">
        <name>Mg(2+)</name>
        <dbReference type="ChEBI" id="CHEBI:18420"/>
    </cofactor>
</comment>
<comment type="catalytic activity">
    <reaction evidence="3">
        <text>2 GTP = 3',3'-c-di-GMP + 2 diphosphate</text>
        <dbReference type="Rhea" id="RHEA:24898"/>
        <dbReference type="ChEBI" id="CHEBI:33019"/>
        <dbReference type="ChEBI" id="CHEBI:37565"/>
        <dbReference type="ChEBI" id="CHEBI:58805"/>
        <dbReference type="EC" id="2.7.7.65"/>
    </reaction>
</comment>
<reference evidence="7 8" key="1">
    <citation type="journal article" date="2013" name="Genome Announc.">
        <title>Complete genome sequence of Simiduia agarivorans SA1(T), a marine bacterium able to degrade a variety of polysaccharides.</title>
        <authorList>
            <person name="Lin S.Y."/>
            <person name="Shieh W.Y."/>
            <person name="Chen J.S."/>
            <person name="Tang S.L."/>
        </authorList>
    </citation>
    <scope>NUCLEOTIDE SEQUENCE [LARGE SCALE GENOMIC DNA]</scope>
    <source>
        <strain evidence="8">DSM 21679 / JCM 13881 / BCRC 17597 / SA1</strain>
    </source>
</reference>
<keyword evidence="5" id="KW-0472">Membrane</keyword>
<keyword evidence="5" id="KW-0812">Transmembrane</keyword>
<dbReference type="STRING" id="1117647.M5M_15035"/>
<feature type="domain" description="GGDEF" evidence="6">
    <location>
        <begin position="507"/>
        <end position="638"/>
    </location>
</feature>
<dbReference type="SMART" id="SM00267">
    <property type="entry name" value="GGDEF"/>
    <property type="match status" value="1"/>
</dbReference>
<dbReference type="InterPro" id="IPR029787">
    <property type="entry name" value="Nucleotide_cyclase"/>
</dbReference>
<accession>K4KMA7</accession>
<evidence type="ECO:0000256" key="3">
    <source>
        <dbReference type="ARBA" id="ARBA00034247"/>
    </source>
</evidence>
<dbReference type="SUPFAM" id="SSF48452">
    <property type="entry name" value="TPR-like"/>
    <property type="match status" value="1"/>
</dbReference>
<dbReference type="Proteomes" id="UP000000466">
    <property type="component" value="Chromosome"/>
</dbReference>
<protein>
    <recommendedName>
        <fullName evidence="2">diguanylate cyclase</fullName>
        <ecNumber evidence="2">2.7.7.65</ecNumber>
    </recommendedName>
</protein>
<dbReference type="PROSITE" id="PS51257">
    <property type="entry name" value="PROKAR_LIPOPROTEIN"/>
    <property type="match status" value="1"/>
</dbReference>
<feature type="transmembrane region" description="Helical" evidence="5">
    <location>
        <begin position="444"/>
        <end position="463"/>
    </location>
</feature>
<evidence type="ECO:0000259" key="6">
    <source>
        <dbReference type="PROSITE" id="PS50887"/>
    </source>
</evidence>
<evidence type="ECO:0000256" key="2">
    <source>
        <dbReference type="ARBA" id="ARBA00012528"/>
    </source>
</evidence>
<dbReference type="PANTHER" id="PTHR45138">
    <property type="entry name" value="REGULATORY COMPONENTS OF SENSORY TRANSDUCTION SYSTEM"/>
    <property type="match status" value="1"/>
</dbReference>
<dbReference type="InterPro" id="IPR043128">
    <property type="entry name" value="Rev_trsase/Diguanyl_cyclase"/>
</dbReference>
<dbReference type="EC" id="2.7.7.65" evidence="2"/>
<dbReference type="NCBIfam" id="TIGR00254">
    <property type="entry name" value="GGDEF"/>
    <property type="match status" value="1"/>
</dbReference>
<keyword evidence="5" id="KW-1133">Transmembrane helix</keyword>
<sequence>MTKKYRTRQWILSVAFGSGLACSIALCVGAPAVLAESESLSAEELFRGLENAEFIGGLELYKSKLAQLRQQIDMSDARMRERYDRLACWYQPDSNKDEAFAAIAQAEQWIKAAKAEEHLAAQADFTLCRGWFRELIGEWTDAQSDYNAALALAEQAEDRRLVADALGARAELMAFRGDLGQALEDFQAAHHIFHSLGIRYWSTYYVSMIANTYRRMGDYVQARELLEDVIQQFRQRGDQDSVRQSETLLALTLDELGEFAAAEAIYADQLKNYREKNEQYGVLSTLISLADNRQRAGQPDAAWTYLKQAEPLLHLSYDGGTLALWHLLTAAVLVDKDQAESALVHIVEAEAPLAQHESLRYLSWVQKLKAEALAQTGQWEAAFNAMQIYQQTQETLAKKQRELTSTRLRVEFDSARKEAENEMLRAESRAQNARLESLEERRRWQGLVFVLSAVLLTVLGVWGHKQWRHSRRMHQLALTDELTGMPNRRAVYAYGGDILLRCIGDESAFSILVFDVDYFKRINDTWGHDVGDSVLQTLARISGGVVRKGDLVGRTGGEEFLAILPGADVGQATEVAERLRKRVEQADMRAVADDLTVTISIGVAQYQPADQDFPRLIQRADNALYAAKNAGRNRVELA</sequence>
<gene>
    <name evidence="7" type="ordered locus">M5M_15035</name>
</gene>
<evidence type="ECO:0000256" key="5">
    <source>
        <dbReference type="SAM" id="Phobius"/>
    </source>
</evidence>
<dbReference type="PROSITE" id="PS50887">
    <property type="entry name" value="GGDEF"/>
    <property type="match status" value="1"/>
</dbReference>
<dbReference type="Gene3D" id="3.30.70.270">
    <property type="match status" value="1"/>
</dbReference>
<feature type="coiled-coil region" evidence="4">
    <location>
        <begin position="389"/>
        <end position="441"/>
    </location>
</feature>
<proteinExistence type="predicted"/>
<dbReference type="InterPro" id="IPR050469">
    <property type="entry name" value="Diguanylate_Cyclase"/>
</dbReference>
<evidence type="ECO:0000313" key="7">
    <source>
        <dbReference type="EMBL" id="AFV00142.1"/>
    </source>
</evidence>
<dbReference type="Pfam" id="PF13424">
    <property type="entry name" value="TPR_12"/>
    <property type="match status" value="1"/>
</dbReference>
<dbReference type="AlphaFoldDB" id="K4KMA7"/>
<dbReference type="EMBL" id="CP003746">
    <property type="protein sequence ID" value="AFV00142.1"/>
    <property type="molecule type" value="Genomic_DNA"/>
</dbReference>
<dbReference type="Gene3D" id="1.25.40.10">
    <property type="entry name" value="Tetratricopeptide repeat domain"/>
    <property type="match status" value="2"/>
</dbReference>
<name>K4KMA7_SIMAS</name>
<dbReference type="CDD" id="cd01949">
    <property type="entry name" value="GGDEF"/>
    <property type="match status" value="1"/>
</dbReference>
<dbReference type="KEGG" id="saga:M5M_15035"/>
<keyword evidence="4" id="KW-0175">Coiled coil</keyword>
<dbReference type="eggNOG" id="COG0457">
    <property type="taxonomic scope" value="Bacteria"/>
</dbReference>
<dbReference type="HOGENOM" id="CLU_022176_2_0_6"/>
<dbReference type="SUPFAM" id="SSF55073">
    <property type="entry name" value="Nucleotide cyclase"/>
    <property type="match status" value="1"/>
</dbReference>
<dbReference type="SMART" id="SM00028">
    <property type="entry name" value="TPR"/>
    <property type="match status" value="3"/>
</dbReference>
<evidence type="ECO:0000256" key="1">
    <source>
        <dbReference type="ARBA" id="ARBA00001946"/>
    </source>
</evidence>
<dbReference type="eggNOG" id="COG3706">
    <property type="taxonomic scope" value="Bacteria"/>
</dbReference>
<evidence type="ECO:0000256" key="4">
    <source>
        <dbReference type="SAM" id="Coils"/>
    </source>
</evidence>
<dbReference type="InterPro" id="IPR019734">
    <property type="entry name" value="TPR_rpt"/>
</dbReference>
<dbReference type="InterPro" id="IPR000160">
    <property type="entry name" value="GGDEF_dom"/>
</dbReference>
<keyword evidence="8" id="KW-1185">Reference proteome</keyword>
<evidence type="ECO:0000313" key="8">
    <source>
        <dbReference type="Proteomes" id="UP000000466"/>
    </source>
</evidence>
<dbReference type="GO" id="GO:0052621">
    <property type="term" value="F:diguanylate cyclase activity"/>
    <property type="evidence" value="ECO:0007669"/>
    <property type="project" value="UniProtKB-EC"/>
</dbReference>
<dbReference type="Pfam" id="PF00990">
    <property type="entry name" value="GGDEF"/>
    <property type="match status" value="1"/>
</dbReference>
<dbReference type="PANTHER" id="PTHR45138:SF9">
    <property type="entry name" value="DIGUANYLATE CYCLASE DGCM-RELATED"/>
    <property type="match status" value="1"/>
</dbReference>
<organism evidence="7 8">
    <name type="scientific">Simiduia agarivorans (strain DSM 21679 / JCM 13881 / BCRC 17597 / SA1)</name>
    <dbReference type="NCBI Taxonomy" id="1117647"/>
    <lineage>
        <taxon>Bacteria</taxon>
        <taxon>Pseudomonadati</taxon>
        <taxon>Pseudomonadota</taxon>
        <taxon>Gammaproteobacteria</taxon>
        <taxon>Cellvibrionales</taxon>
        <taxon>Cellvibrionaceae</taxon>
        <taxon>Simiduia</taxon>
    </lineage>
</organism>
<dbReference type="InterPro" id="IPR011990">
    <property type="entry name" value="TPR-like_helical_dom_sf"/>
</dbReference>